<reference evidence="2 3" key="1">
    <citation type="journal article" date="2016" name="Nat. Commun.">
        <title>Thousands of microbial genomes shed light on interconnected biogeochemical processes in an aquifer system.</title>
        <authorList>
            <person name="Anantharaman K."/>
            <person name="Brown C.T."/>
            <person name="Hug L.A."/>
            <person name="Sharon I."/>
            <person name="Castelle C.J."/>
            <person name="Probst A.J."/>
            <person name="Thomas B.C."/>
            <person name="Singh A."/>
            <person name="Wilkins M.J."/>
            <person name="Karaoz U."/>
            <person name="Brodie E.L."/>
            <person name="Williams K.H."/>
            <person name="Hubbard S.S."/>
            <person name="Banfield J.F."/>
        </authorList>
    </citation>
    <scope>NUCLEOTIDE SEQUENCE [LARGE SCALE GENOMIC DNA]</scope>
</reference>
<keyword evidence="1" id="KW-0812">Transmembrane</keyword>
<evidence type="ECO:0000256" key="1">
    <source>
        <dbReference type="SAM" id="Phobius"/>
    </source>
</evidence>
<sequence>MENAKNNYVGWIVLVVLVGAALLTTMFLVRPRPVAAELDGFAQCLAEKKITMYGAYWCSHCKNEKAAFGDSFRFVPYVECTADVKKCTDAGINGYPTWIFPDGRKFEGEQGVKRLSELSGCALPE</sequence>
<organism evidence="2 3">
    <name type="scientific">Candidatus Taylorbacteria bacterium RIFCSPLOWO2_01_FULL_48_100</name>
    <dbReference type="NCBI Taxonomy" id="1802322"/>
    <lineage>
        <taxon>Bacteria</taxon>
        <taxon>Candidatus Tayloriibacteriota</taxon>
    </lineage>
</organism>
<proteinExistence type="predicted"/>
<dbReference type="PANTHER" id="PTHR34573">
    <property type="entry name" value="VKC DOMAIN-CONTAINING PROTEIN"/>
    <property type="match status" value="1"/>
</dbReference>
<accession>A0A1G2NE13</accession>
<dbReference type="Proteomes" id="UP000177797">
    <property type="component" value="Unassembled WGS sequence"/>
</dbReference>
<name>A0A1G2NE13_9BACT</name>
<gene>
    <name evidence="2" type="ORF">A2938_01990</name>
</gene>
<dbReference type="EMBL" id="MHSA01000013">
    <property type="protein sequence ID" value="OHA34283.1"/>
    <property type="molecule type" value="Genomic_DNA"/>
</dbReference>
<comment type="caution">
    <text evidence="2">The sequence shown here is derived from an EMBL/GenBank/DDBJ whole genome shotgun (WGS) entry which is preliminary data.</text>
</comment>
<dbReference type="AlphaFoldDB" id="A0A1G2NE13"/>
<protein>
    <recommendedName>
        <fullName evidence="4">Thioredoxin domain-containing protein</fullName>
    </recommendedName>
</protein>
<dbReference type="Gene3D" id="3.40.30.10">
    <property type="entry name" value="Glutaredoxin"/>
    <property type="match status" value="1"/>
</dbReference>
<keyword evidence="1" id="KW-0472">Membrane</keyword>
<evidence type="ECO:0000313" key="3">
    <source>
        <dbReference type="Proteomes" id="UP000177797"/>
    </source>
</evidence>
<dbReference type="SUPFAM" id="SSF52833">
    <property type="entry name" value="Thioredoxin-like"/>
    <property type="match status" value="1"/>
</dbReference>
<evidence type="ECO:0008006" key="4">
    <source>
        <dbReference type="Google" id="ProtNLM"/>
    </source>
</evidence>
<feature type="transmembrane region" description="Helical" evidence="1">
    <location>
        <begin position="6"/>
        <end position="29"/>
    </location>
</feature>
<evidence type="ECO:0000313" key="2">
    <source>
        <dbReference type="EMBL" id="OHA34283.1"/>
    </source>
</evidence>
<dbReference type="PANTHER" id="PTHR34573:SF1">
    <property type="entry name" value="VITAMIN K EPOXIDE REDUCTASE DOMAIN-CONTAINING PROTEIN"/>
    <property type="match status" value="1"/>
</dbReference>
<keyword evidence="1" id="KW-1133">Transmembrane helix</keyword>
<dbReference type="InterPro" id="IPR036249">
    <property type="entry name" value="Thioredoxin-like_sf"/>
</dbReference>